<proteinExistence type="predicted"/>
<reference evidence="1" key="1">
    <citation type="journal article" date="2020" name="Nature">
        <title>Giant virus diversity and host interactions through global metagenomics.</title>
        <authorList>
            <person name="Schulz F."/>
            <person name="Roux S."/>
            <person name="Paez-Espino D."/>
            <person name="Jungbluth S."/>
            <person name="Walsh D.A."/>
            <person name="Denef V.J."/>
            <person name="McMahon K.D."/>
            <person name="Konstantinidis K.T."/>
            <person name="Eloe-Fadrosh E.A."/>
            <person name="Kyrpides N.C."/>
            <person name="Woyke T."/>
        </authorList>
    </citation>
    <scope>NUCLEOTIDE SEQUENCE</scope>
    <source>
        <strain evidence="1">GVMAG-M-3300023179-62</strain>
    </source>
</reference>
<organism evidence="1">
    <name type="scientific">viral metagenome</name>
    <dbReference type="NCBI Taxonomy" id="1070528"/>
    <lineage>
        <taxon>unclassified sequences</taxon>
        <taxon>metagenomes</taxon>
        <taxon>organismal metagenomes</taxon>
    </lineage>
</organism>
<name>A0A6C0H3N1_9ZZZZ</name>
<evidence type="ECO:0000313" key="1">
    <source>
        <dbReference type="EMBL" id="QHT74990.1"/>
    </source>
</evidence>
<accession>A0A6C0H3N1</accession>
<sequence>MIGRYKLKINRTFGLKYYTNDVNLKSYLPYYTYKDGKTPLPDGWVRFKDENEQDFYIYIKNNLIYSSSSESSNTTIL</sequence>
<dbReference type="AlphaFoldDB" id="A0A6C0H3N1"/>
<dbReference type="EMBL" id="MN739860">
    <property type="protein sequence ID" value="QHT74990.1"/>
    <property type="molecule type" value="Genomic_DNA"/>
</dbReference>
<protein>
    <submittedName>
        <fullName evidence="1">Uncharacterized protein</fullName>
    </submittedName>
</protein>